<proteinExistence type="inferred from homology"/>
<protein>
    <recommendedName>
        <fullName evidence="4">Exocyst complex protein EXO70</fullName>
    </recommendedName>
</protein>
<evidence type="ECO:0000313" key="8">
    <source>
        <dbReference type="Proteomes" id="UP000274922"/>
    </source>
</evidence>
<comment type="subcellular location">
    <subcellularLocation>
        <location evidence="4">Bud</location>
    </subcellularLocation>
    <subcellularLocation>
        <location evidence="4">Bud neck</location>
    </subcellularLocation>
</comment>
<keyword evidence="4" id="KW-0653">Protein transport</keyword>
<dbReference type="GO" id="GO:0015031">
    <property type="term" value="P:protein transport"/>
    <property type="evidence" value="ECO:0007669"/>
    <property type="project" value="UniProtKB-KW"/>
</dbReference>
<dbReference type="GO" id="GO:0006887">
    <property type="term" value="P:exocytosis"/>
    <property type="evidence" value="ECO:0007669"/>
    <property type="project" value="UniProtKB-KW"/>
</dbReference>
<evidence type="ECO:0000256" key="2">
    <source>
        <dbReference type="ARBA" id="ARBA00022448"/>
    </source>
</evidence>
<dbReference type="Proteomes" id="UP000274922">
    <property type="component" value="Unassembled WGS sequence"/>
</dbReference>
<keyword evidence="2 4" id="KW-0813">Transport</keyword>
<keyword evidence="8" id="KW-1185">Reference proteome</keyword>
<gene>
    <name evidence="7" type="ORF">CXG81DRAFT_9163</name>
</gene>
<keyword evidence="3 4" id="KW-0268">Exocytosis</keyword>
<dbReference type="InterPro" id="IPR046364">
    <property type="entry name" value="Exo70_C"/>
</dbReference>
<accession>A0A4P9XE04</accession>
<dbReference type="SUPFAM" id="SSF74788">
    <property type="entry name" value="Cullin repeat-like"/>
    <property type="match status" value="1"/>
</dbReference>
<evidence type="ECO:0000256" key="5">
    <source>
        <dbReference type="SAM" id="Coils"/>
    </source>
</evidence>
<evidence type="ECO:0000256" key="4">
    <source>
        <dbReference type="RuleBase" id="RU365026"/>
    </source>
</evidence>
<dbReference type="InterPro" id="IPR004140">
    <property type="entry name" value="Exo70"/>
</dbReference>
<name>A0A4P9XE04_9FUNG</name>
<dbReference type="PANTHER" id="PTHR12542:SF41">
    <property type="entry name" value="EXOCYST COMPLEX COMPONENT 7"/>
    <property type="match status" value="1"/>
</dbReference>
<keyword evidence="5" id="KW-0175">Coiled coil</keyword>
<dbReference type="GO" id="GO:0005935">
    <property type="term" value="C:cellular bud neck"/>
    <property type="evidence" value="ECO:0007669"/>
    <property type="project" value="UniProtKB-SubCell"/>
</dbReference>
<evidence type="ECO:0000259" key="6">
    <source>
        <dbReference type="Pfam" id="PF03081"/>
    </source>
</evidence>
<dbReference type="STRING" id="1555241.A0A4P9XE04"/>
<feature type="coiled-coil region" evidence="5">
    <location>
        <begin position="1"/>
        <end position="56"/>
    </location>
</feature>
<reference evidence="8" key="1">
    <citation type="journal article" date="2018" name="Nat. Microbiol.">
        <title>Leveraging single-cell genomics to expand the fungal tree of life.</title>
        <authorList>
            <person name="Ahrendt S.R."/>
            <person name="Quandt C.A."/>
            <person name="Ciobanu D."/>
            <person name="Clum A."/>
            <person name="Salamov A."/>
            <person name="Andreopoulos B."/>
            <person name="Cheng J.F."/>
            <person name="Woyke T."/>
            <person name="Pelin A."/>
            <person name="Henrissat B."/>
            <person name="Reynolds N.K."/>
            <person name="Benny G.L."/>
            <person name="Smith M.E."/>
            <person name="James T.Y."/>
            <person name="Grigoriev I.V."/>
        </authorList>
    </citation>
    <scope>NUCLEOTIDE SEQUENCE [LARGE SCALE GENOMIC DNA]</scope>
    <source>
        <strain evidence="8">ATCC 52028</strain>
    </source>
</reference>
<dbReference type="Pfam" id="PF20669">
    <property type="entry name" value="Exo70_N"/>
    <property type="match status" value="1"/>
</dbReference>
<feature type="domain" description="Exocyst complex subunit Exo70 C-terminal" evidence="6">
    <location>
        <begin position="257"/>
        <end position="606"/>
    </location>
</feature>
<dbReference type="GO" id="GO:0000145">
    <property type="term" value="C:exocyst"/>
    <property type="evidence" value="ECO:0007669"/>
    <property type="project" value="InterPro"/>
</dbReference>
<dbReference type="OrthoDB" id="1922221at2759"/>
<dbReference type="Pfam" id="PF03081">
    <property type="entry name" value="Exo70_C"/>
    <property type="match status" value="1"/>
</dbReference>
<comment type="similarity">
    <text evidence="1 4">Belongs to the EXO70 family.</text>
</comment>
<evidence type="ECO:0000256" key="1">
    <source>
        <dbReference type="ARBA" id="ARBA00006756"/>
    </source>
</evidence>
<dbReference type="InterPro" id="IPR016159">
    <property type="entry name" value="Cullin_repeat-like_dom_sf"/>
</dbReference>
<dbReference type="EMBL" id="ML014119">
    <property type="protein sequence ID" value="RKP03722.1"/>
    <property type="molecule type" value="Genomic_DNA"/>
</dbReference>
<dbReference type="AlphaFoldDB" id="A0A4P9XE04"/>
<evidence type="ECO:0000313" key="7">
    <source>
        <dbReference type="EMBL" id="RKP03722.1"/>
    </source>
</evidence>
<dbReference type="PANTHER" id="PTHR12542">
    <property type="entry name" value="EXOCYST COMPLEX PROTEIN EXO70"/>
    <property type="match status" value="1"/>
</dbReference>
<evidence type="ECO:0000256" key="3">
    <source>
        <dbReference type="ARBA" id="ARBA00022483"/>
    </source>
</evidence>
<dbReference type="Gene3D" id="1.20.1280.170">
    <property type="entry name" value="Exocyst complex component Exo70"/>
    <property type="match status" value="1"/>
</dbReference>
<sequence length="613" mass="68337">MKAKEESRRELERLLENDLLEVEVLQENLTKSIWLNDKINAMINSFDHRLENLEQSIIPIHSATQSLTRGKDNISKALNQVGQVLAYLDLAAKVEPQLAKAPARTDLVEYLNVLEETKSALLFLQASPYKSSERGVQALREVLRKASVALNQLFRSLIIELCTQSTSQHVASNTTASAATTTTTTMAGAGSEATAAAAARPAPQLLPVEAYTKTYTDVRGAALQRLLGPSLQYAKDIDAQRSLIYERGTSPLVAIAAFAMPFFRAERELAQRVLPKAAVPDSFVLAITPCMTQLLAFMRSTIQRTRRALEKAEFTDIYMLLDVIQGLSTLSKAYHGIITAAAALGLEWFELIGLAKRTAIEFFPRLYDSVVQESQGSRATATAPDAIVHEMTSVALNTLRRLVEYQPAMAALLQEGGGPILRSVQVPTFTAFCIEMLSALAMSLMVKSRAYKRTTLAMLFLLNNFHFIHKQLFEGPLASVVEAKVVAEAQKETARWQNAYLDTWKPILDVLLDQHFVQGTKTLSKPQRGTIKEAWKTFNDQFDDIIKSQSAATIAEPALRAQVLTEVQRTLLPVYQRFYDRYTTIEFSKTPEKYIKYTRAQIQELVSGLFSKY</sequence>
<comment type="function">
    <text evidence="4">Involved in the secretory pathway as part of the exocyst complex which tethers secretory vesicles to the sites of exocytosis. Also plays a role in the assembly of the exocyst.</text>
</comment>
<organism evidence="7 8">
    <name type="scientific">Caulochytrium protostelioides</name>
    <dbReference type="NCBI Taxonomy" id="1555241"/>
    <lineage>
        <taxon>Eukaryota</taxon>
        <taxon>Fungi</taxon>
        <taxon>Fungi incertae sedis</taxon>
        <taxon>Chytridiomycota</taxon>
        <taxon>Chytridiomycota incertae sedis</taxon>
        <taxon>Chytridiomycetes</taxon>
        <taxon>Caulochytriales</taxon>
        <taxon>Caulochytriaceae</taxon>
        <taxon>Caulochytrium</taxon>
    </lineage>
</organism>
<dbReference type="GO" id="GO:0005546">
    <property type="term" value="F:phosphatidylinositol-4,5-bisphosphate binding"/>
    <property type="evidence" value="ECO:0007669"/>
    <property type="project" value="InterPro"/>
</dbReference>